<accession>A0ABV7EJ47</accession>
<organism evidence="5 6">
    <name type="scientific">Alteraurantiacibacter lauratis</name>
    <dbReference type="NCBI Taxonomy" id="2054627"/>
    <lineage>
        <taxon>Bacteria</taxon>
        <taxon>Pseudomonadati</taxon>
        <taxon>Pseudomonadota</taxon>
        <taxon>Alphaproteobacteria</taxon>
        <taxon>Sphingomonadales</taxon>
        <taxon>Erythrobacteraceae</taxon>
        <taxon>Alteraurantiacibacter</taxon>
    </lineage>
</organism>
<name>A0ABV7EJ47_9SPHN</name>
<dbReference type="RefSeq" id="WP_336918928.1">
    <property type="nucleotide sequence ID" value="NZ_JBANRN010000007.1"/>
</dbReference>
<keyword evidence="1" id="KW-0560">Oxidoreductase</keyword>
<dbReference type="InterPro" id="IPR008354">
    <property type="entry name" value="Glc-Fru_OxRdtase_bac"/>
</dbReference>
<dbReference type="PRINTS" id="PR01775">
    <property type="entry name" value="GLFROXRDTASE"/>
</dbReference>
<dbReference type="Gene3D" id="3.30.360.10">
    <property type="entry name" value="Dihydrodipicolinate Reductase, domain 2"/>
    <property type="match status" value="1"/>
</dbReference>
<comment type="caution">
    <text evidence="5">The sequence shown here is derived from an EMBL/GenBank/DDBJ whole genome shotgun (WGS) entry which is preliminary data.</text>
</comment>
<proteinExistence type="predicted"/>
<evidence type="ECO:0000313" key="6">
    <source>
        <dbReference type="Proteomes" id="UP001595378"/>
    </source>
</evidence>
<keyword evidence="6" id="KW-1185">Reference proteome</keyword>
<dbReference type="InterPro" id="IPR000683">
    <property type="entry name" value="Gfo/Idh/MocA-like_OxRdtase_N"/>
</dbReference>
<keyword evidence="2" id="KW-0732">Signal</keyword>
<dbReference type="Pfam" id="PF01408">
    <property type="entry name" value="GFO_IDH_MocA"/>
    <property type="match status" value="1"/>
</dbReference>
<evidence type="ECO:0000313" key="5">
    <source>
        <dbReference type="EMBL" id="MFC3101657.1"/>
    </source>
</evidence>
<dbReference type="SUPFAM" id="SSF55347">
    <property type="entry name" value="Glyceraldehyde-3-phosphate dehydrogenase-like, C-terminal domain"/>
    <property type="match status" value="1"/>
</dbReference>
<evidence type="ECO:0000256" key="2">
    <source>
        <dbReference type="SAM" id="SignalP"/>
    </source>
</evidence>
<protein>
    <submittedName>
        <fullName evidence="5">Gfo/Idh/MocA family protein</fullName>
    </submittedName>
</protein>
<dbReference type="PROSITE" id="PS51318">
    <property type="entry name" value="TAT"/>
    <property type="match status" value="1"/>
</dbReference>
<feature type="chain" id="PRO_5045337084" evidence="2">
    <location>
        <begin position="36"/>
        <end position="398"/>
    </location>
</feature>
<dbReference type="InterPro" id="IPR036291">
    <property type="entry name" value="NAD(P)-bd_dom_sf"/>
</dbReference>
<feature type="domain" description="GFO/IDH/MocA-like oxidoreductase" evidence="4">
    <location>
        <begin position="192"/>
        <end position="309"/>
    </location>
</feature>
<dbReference type="PANTHER" id="PTHR43818">
    <property type="entry name" value="BCDNA.GH03377"/>
    <property type="match status" value="1"/>
</dbReference>
<dbReference type="Proteomes" id="UP001595378">
    <property type="component" value="Unassembled WGS sequence"/>
</dbReference>
<dbReference type="Pfam" id="PF22725">
    <property type="entry name" value="GFO_IDH_MocA_C3"/>
    <property type="match status" value="1"/>
</dbReference>
<dbReference type="PANTHER" id="PTHR43818:SF11">
    <property type="entry name" value="BCDNA.GH03377"/>
    <property type="match status" value="1"/>
</dbReference>
<evidence type="ECO:0000259" key="3">
    <source>
        <dbReference type="Pfam" id="PF01408"/>
    </source>
</evidence>
<evidence type="ECO:0000259" key="4">
    <source>
        <dbReference type="Pfam" id="PF22725"/>
    </source>
</evidence>
<dbReference type="InterPro" id="IPR006311">
    <property type="entry name" value="TAT_signal"/>
</dbReference>
<dbReference type="Gene3D" id="3.40.50.720">
    <property type="entry name" value="NAD(P)-binding Rossmann-like Domain"/>
    <property type="match status" value="1"/>
</dbReference>
<dbReference type="InterPro" id="IPR055170">
    <property type="entry name" value="GFO_IDH_MocA-like_dom"/>
</dbReference>
<dbReference type="EMBL" id="JBHRSU010000034">
    <property type="protein sequence ID" value="MFC3101657.1"/>
    <property type="molecule type" value="Genomic_DNA"/>
</dbReference>
<evidence type="ECO:0000256" key="1">
    <source>
        <dbReference type="ARBA" id="ARBA00023002"/>
    </source>
</evidence>
<gene>
    <name evidence="5" type="ORF">ACFODK_12230</name>
</gene>
<feature type="domain" description="Gfo/Idh/MocA-like oxidoreductase N-terminal" evidence="3">
    <location>
        <begin position="57"/>
        <end position="179"/>
    </location>
</feature>
<feature type="signal peptide" evidence="2">
    <location>
        <begin position="1"/>
        <end position="35"/>
    </location>
</feature>
<dbReference type="InterPro" id="IPR050463">
    <property type="entry name" value="Gfo/Idh/MocA_oxidrdct_glycsds"/>
</dbReference>
<sequence length="398" mass="42666">MDKADKTGTNLSRRELLAGGAAAASLAALSASASAQEAIGQPLLGNPQLPDMPSDRMRWAIVGLGTFAVGQVIPGFAEARHSRITAFVSGNAEKARRLGDAYGVSRFYDYAGYDEIANDPEIDCVFIALPVGLHAEYTIRALQAGKHVLCEKPMCSTVAEAEAMVEAARAANRQLGVAYRVHFEPNNRETLRRITAGELGALRHISADHGFSANPQYPPHKWRLEKQLSGGGSLFDIGVYGINTSLMMLPGDRVVGVSAHYSTPAGDARFAEVEGGVDYRLRMASGINVQGSSSYCWSPYVSRQRYFGADASIEMQPATTYDDNRILLEGGGQPPREFRAGNPMQQFAAQVDGFSAAARANVPHLTPGEMGLRDMRIMEAIYASADNDGAVVAVNIPV</sequence>
<reference evidence="6" key="1">
    <citation type="journal article" date="2019" name="Int. J. Syst. Evol. Microbiol.">
        <title>The Global Catalogue of Microorganisms (GCM) 10K type strain sequencing project: providing services to taxonomists for standard genome sequencing and annotation.</title>
        <authorList>
            <consortium name="The Broad Institute Genomics Platform"/>
            <consortium name="The Broad Institute Genome Sequencing Center for Infectious Disease"/>
            <person name="Wu L."/>
            <person name="Ma J."/>
        </authorList>
    </citation>
    <scope>NUCLEOTIDE SEQUENCE [LARGE SCALE GENOMIC DNA]</scope>
    <source>
        <strain evidence="6">KCTC 52606</strain>
    </source>
</reference>
<dbReference type="SUPFAM" id="SSF51735">
    <property type="entry name" value="NAD(P)-binding Rossmann-fold domains"/>
    <property type="match status" value="1"/>
</dbReference>